<feature type="region of interest" description="Disordered" evidence="1">
    <location>
        <begin position="433"/>
        <end position="452"/>
    </location>
</feature>
<reference evidence="3" key="1">
    <citation type="submission" date="2021-05" db="EMBL/GenBank/DDBJ databases">
        <title>Complete genome sequence of the cellulolytic planctomycete Telmatocola sphagniphila SP2T and characterization of the first cellulase from planctomycetes.</title>
        <authorList>
            <person name="Rakitin A.L."/>
            <person name="Beletsky A.V."/>
            <person name="Naumoff D.G."/>
            <person name="Kulichevskaya I.S."/>
            <person name="Mardanov A.V."/>
            <person name="Ravin N.V."/>
            <person name="Dedysh S.N."/>
        </authorList>
    </citation>
    <scope>NUCLEOTIDE SEQUENCE</scope>
    <source>
        <strain evidence="3">SP2T</strain>
    </source>
</reference>
<keyword evidence="2" id="KW-0732">Signal</keyword>
<dbReference type="AlphaFoldDB" id="A0A8E6BB29"/>
<evidence type="ECO:0000256" key="1">
    <source>
        <dbReference type="SAM" id="MobiDB-lite"/>
    </source>
</evidence>
<feature type="chain" id="PRO_5034322333" evidence="2">
    <location>
        <begin position="25"/>
        <end position="452"/>
    </location>
</feature>
<evidence type="ECO:0000313" key="3">
    <source>
        <dbReference type="EMBL" id="QVL34652.1"/>
    </source>
</evidence>
<protein>
    <submittedName>
        <fullName evidence="3">Uncharacterized protein</fullName>
    </submittedName>
</protein>
<name>A0A8E6BB29_9BACT</name>
<feature type="region of interest" description="Disordered" evidence="1">
    <location>
        <begin position="261"/>
        <end position="299"/>
    </location>
</feature>
<feature type="region of interest" description="Disordered" evidence="1">
    <location>
        <begin position="30"/>
        <end position="71"/>
    </location>
</feature>
<gene>
    <name evidence="3" type="ORF">KIH39_12310</name>
</gene>
<feature type="region of interest" description="Disordered" evidence="1">
    <location>
        <begin position="119"/>
        <end position="225"/>
    </location>
</feature>
<sequence length="452" mass="48950">MVPNRWKTLAFCLSFSVAGLTVCAQEPGTLLHKPKKNSSTEPPAELPELLSGSEPAKNLPAVPEPGTEPTKPQVKEFVLEVPNAPLDTPKATPIELAIPDITKFDIDPPPAAPLKLAEATLPPLSIPEKSLPKPEEKTTPLIPPPIKGIDEPQNKGLDLPETPKPKPTEFDIPKPPLDSPKNSSVPNADLPPIVPLEAKPAAEKKPDPIQVPLTPAPKPAPVEAPNTEFKLEPKFELAPLPTPAPVKTPMVIERPIDVQPPKPQRVETEVPPRSISTIKPTNIPAREGEKSNSLPDKNPIRKAEATSRMKLIVTLGDGKPRFEIRNISTNKCLMKVTADAINIDQIESYIKIDNHGNRGPAPEILQKLTAHGEIHFQGPDIQGSCKELSILAGTGEVLLKGGVELRTKTAKSWSSMQSDKVVYQIGNQDNIASTQERKSVQVDTLLDESSNR</sequence>
<proteinExistence type="predicted"/>
<organism evidence="3 4">
    <name type="scientific">Telmatocola sphagniphila</name>
    <dbReference type="NCBI Taxonomy" id="1123043"/>
    <lineage>
        <taxon>Bacteria</taxon>
        <taxon>Pseudomonadati</taxon>
        <taxon>Planctomycetota</taxon>
        <taxon>Planctomycetia</taxon>
        <taxon>Gemmatales</taxon>
        <taxon>Gemmataceae</taxon>
    </lineage>
</organism>
<evidence type="ECO:0000313" key="4">
    <source>
        <dbReference type="Proteomes" id="UP000676194"/>
    </source>
</evidence>
<keyword evidence="4" id="KW-1185">Reference proteome</keyword>
<evidence type="ECO:0000256" key="2">
    <source>
        <dbReference type="SAM" id="SignalP"/>
    </source>
</evidence>
<dbReference type="Proteomes" id="UP000676194">
    <property type="component" value="Chromosome"/>
</dbReference>
<dbReference type="KEGG" id="tsph:KIH39_12310"/>
<accession>A0A8E6BB29</accession>
<feature type="signal peptide" evidence="2">
    <location>
        <begin position="1"/>
        <end position="24"/>
    </location>
</feature>
<dbReference type="RefSeq" id="WP_213499840.1">
    <property type="nucleotide sequence ID" value="NZ_CP074694.1"/>
</dbReference>
<dbReference type="EMBL" id="CP074694">
    <property type="protein sequence ID" value="QVL34652.1"/>
    <property type="molecule type" value="Genomic_DNA"/>
</dbReference>
<feature type="compositionally biased region" description="Basic and acidic residues" evidence="1">
    <location>
        <begin position="161"/>
        <end position="172"/>
    </location>
</feature>